<keyword evidence="2" id="KW-1185">Reference proteome</keyword>
<dbReference type="EMBL" id="JARKIE010000123">
    <property type="protein sequence ID" value="KAJ7680114.1"/>
    <property type="molecule type" value="Genomic_DNA"/>
</dbReference>
<protein>
    <recommendedName>
        <fullName evidence="3">F-box domain-containing protein</fullName>
    </recommendedName>
</protein>
<dbReference type="Proteomes" id="UP001221757">
    <property type="component" value="Unassembled WGS sequence"/>
</dbReference>
<gene>
    <name evidence="1" type="ORF">B0H17DRAFT_1076941</name>
</gene>
<dbReference type="AlphaFoldDB" id="A0AAD7D9A9"/>
<evidence type="ECO:0000313" key="1">
    <source>
        <dbReference type="EMBL" id="KAJ7680114.1"/>
    </source>
</evidence>
<accession>A0AAD7D9A9</accession>
<evidence type="ECO:0008006" key="3">
    <source>
        <dbReference type="Google" id="ProtNLM"/>
    </source>
</evidence>
<evidence type="ECO:0000313" key="2">
    <source>
        <dbReference type="Proteomes" id="UP001221757"/>
    </source>
</evidence>
<sequence length="164" mass="17897">MSVAELQARIDSLSANILRHKQVLKDLECSKSAAQRQLNAIRDPISSEIFIQCLSTRPRPGSRHAPMILANICTSWTDIALSTPSIWAAVDADKPISDLASLLDIWLSRAGSHALSISLPTNLLGNIPAVVARHAHQLQVLTMYHPHDQDGSTFSAALQHEHNS</sequence>
<proteinExistence type="predicted"/>
<comment type="caution">
    <text evidence="1">The sequence shown here is derived from an EMBL/GenBank/DDBJ whole genome shotgun (WGS) entry which is preliminary data.</text>
</comment>
<name>A0AAD7D9A9_MYCRO</name>
<organism evidence="1 2">
    <name type="scientific">Mycena rosella</name>
    <name type="common">Pink bonnet</name>
    <name type="synonym">Agaricus rosellus</name>
    <dbReference type="NCBI Taxonomy" id="1033263"/>
    <lineage>
        <taxon>Eukaryota</taxon>
        <taxon>Fungi</taxon>
        <taxon>Dikarya</taxon>
        <taxon>Basidiomycota</taxon>
        <taxon>Agaricomycotina</taxon>
        <taxon>Agaricomycetes</taxon>
        <taxon>Agaricomycetidae</taxon>
        <taxon>Agaricales</taxon>
        <taxon>Marasmiineae</taxon>
        <taxon>Mycenaceae</taxon>
        <taxon>Mycena</taxon>
    </lineage>
</organism>
<reference evidence="1" key="1">
    <citation type="submission" date="2023-03" db="EMBL/GenBank/DDBJ databases">
        <title>Massive genome expansion in bonnet fungi (Mycena s.s.) driven by repeated elements and novel gene families across ecological guilds.</title>
        <authorList>
            <consortium name="Lawrence Berkeley National Laboratory"/>
            <person name="Harder C.B."/>
            <person name="Miyauchi S."/>
            <person name="Viragh M."/>
            <person name="Kuo A."/>
            <person name="Thoen E."/>
            <person name="Andreopoulos B."/>
            <person name="Lu D."/>
            <person name="Skrede I."/>
            <person name="Drula E."/>
            <person name="Henrissat B."/>
            <person name="Morin E."/>
            <person name="Kohler A."/>
            <person name="Barry K."/>
            <person name="LaButti K."/>
            <person name="Morin E."/>
            <person name="Salamov A."/>
            <person name="Lipzen A."/>
            <person name="Mereny Z."/>
            <person name="Hegedus B."/>
            <person name="Baldrian P."/>
            <person name="Stursova M."/>
            <person name="Weitz H."/>
            <person name="Taylor A."/>
            <person name="Grigoriev I.V."/>
            <person name="Nagy L.G."/>
            <person name="Martin F."/>
            <person name="Kauserud H."/>
        </authorList>
    </citation>
    <scope>NUCLEOTIDE SEQUENCE</scope>
    <source>
        <strain evidence="1">CBHHK067</strain>
    </source>
</reference>